<dbReference type="InterPro" id="IPR012910">
    <property type="entry name" value="Plug_dom"/>
</dbReference>
<dbReference type="PROSITE" id="PS52016">
    <property type="entry name" value="TONB_DEPENDENT_REC_3"/>
    <property type="match status" value="1"/>
</dbReference>
<keyword evidence="2" id="KW-0812">Transmembrane</keyword>
<proteinExistence type="inferred from homology"/>
<comment type="similarity">
    <text evidence="2">Belongs to the TonB-dependent receptor family.</text>
</comment>
<sequence>MKKRLRIRDLIFHVTRTCASQLLVAVLFTTLTFAGSSSAQEILQQKISLELKQQPIGKVLSQIEKLVDVKFLYSSSLIQSDRKVDVVADNEALGNILNGLLSPLQLQYHVSGRQIVLNRLRAPSTDPGTQMQPVRISGKVTDDKGQPLPGVSVKLKGTSTGATTDGTGSYAFNVPALSGILLFTYVGFASKEIEINGKDNVNAVLEASSTSLSDVVIVGYGAQKKESLTGAVASVTSRDLNGIHAGSTVSAGLAGKIAGVSFRFSDGRPGASASIQIRNMGNPLYVIDGIQQDEGQFNNIAPNDIESITVLKDASAAIYGLRAANGVVVVTTKRGKLGSRNTINVNVYKGWQNWTRFPKTTNAYQWMVGKADADMNQYGQTSITQAELDKWKQGTETGYKNFDWYKFIVKGNSPLTQMNLNFTGGSERINYYVSATHLKQNSVLGREFTFERTNVQSNIEARVSDRFKIGAQINGRVETRDQPGVPGVDDYWAARFAILRNRPTERAYANDNPEYPNDIGHNTEQWAVQNKKLSGYWRSDWRVLQSNLTAEYQFPLEGLTAKGLFSYYYANEIMNGHEYTYKVYTYNPVDSSYNATGGSSNPYRERRNRTILTPNIQVQLNYNKVFGQHTVGATLVAERIKRRDLSNYVHSVPTTNQLPLIYFSTMDTYNDADGTEARLGYIGRVNYNYAGKYYLEVSARRDASWKFSPDKRWGTFPAISGGWRLSEEKFFSFVSKKVVSELKLRASYGKLGDDDVGIGAYDYLAGYNYNASTVILDGNAVIGSSNKGVPIKNISWFVSKTLDIGLDYGLLDGKITGAVDVFNRKRTGLLGAKYDILVPSELGYSLPSENVNSDQVAGIEGSVAWSTKIQKVNLNIGGNVSYARAKSLHTYKPVYNNSWDHYRNSVQERFSNTFWGYEVQGQFQSQEQINKYPVNIDGAGNKTLLPGDLIYKDLNNDGVINDYDQRPIGYGTGRNPIVNFGLNFAAAWNGFDARIDFSGGSGYSFNRNWEMRNPYQNGGNLLLDLYEDRWHRENPLDKNSRWIAGKYPALRFNNGDHSSFGRNSDFWLVNVKYLRARTIELGYTIPKNLLSRVKIERARFYVNAYNLFSIDNMSGIGIDAEIVDDNGLTYPQSKFVNIGFELSL</sequence>
<dbReference type="OrthoDB" id="9768177at2"/>
<keyword evidence="2" id="KW-0813">Transport</keyword>
<dbReference type="InterPro" id="IPR008969">
    <property type="entry name" value="CarboxyPept-like_regulatory"/>
</dbReference>
<keyword evidence="2" id="KW-0472">Membrane</keyword>
<dbReference type="InterPro" id="IPR023996">
    <property type="entry name" value="TonB-dep_OMP_SusC/RagA"/>
</dbReference>
<dbReference type="PANTHER" id="PTHR30069">
    <property type="entry name" value="TONB-DEPENDENT OUTER MEMBRANE RECEPTOR"/>
    <property type="match status" value="1"/>
</dbReference>
<dbReference type="InterPro" id="IPR039426">
    <property type="entry name" value="TonB-dep_rcpt-like"/>
</dbReference>
<evidence type="ECO:0000259" key="3">
    <source>
        <dbReference type="Pfam" id="PF07715"/>
    </source>
</evidence>
<dbReference type="GO" id="GO:0015344">
    <property type="term" value="F:siderophore uptake transmembrane transporter activity"/>
    <property type="evidence" value="ECO:0007669"/>
    <property type="project" value="TreeGrafter"/>
</dbReference>
<evidence type="ECO:0000256" key="1">
    <source>
        <dbReference type="ARBA" id="ARBA00022729"/>
    </source>
</evidence>
<reference evidence="4 5" key="1">
    <citation type="submission" date="2016-10" db="EMBL/GenBank/DDBJ databases">
        <authorList>
            <person name="de Groot N.N."/>
        </authorList>
    </citation>
    <scope>NUCLEOTIDE SEQUENCE [LARGE SCALE GENOMIC DNA]</scope>
    <source>
        <strain evidence="4 5">DSM 527</strain>
    </source>
</reference>
<dbReference type="PANTHER" id="PTHR30069:SF29">
    <property type="entry name" value="HEMOGLOBIN AND HEMOGLOBIN-HAPTOGLOBIN-BINDING PROTEIN 1-RELATED"/>
    <property type="match status" value="1"/>
</dbReference>
<comment type="subcellular location">
    <subcellularLocation>
        <location evidence="2">Cell outer membrane</location>
        <topology evidence="2">Multi-pass membrane protein</topology>
    </subcellularLocation>
</comment>
<dbReference type="SUPFAM" id="SSF56935">
    <property type="entry name" value="Porins"/>
    <property type="match status" value="1"/>
</dbReference>
<dbReference type="GO" id="GO:0009279">
    <property type="term" value="C:cell outer membrane"/>
    <property type="evidence" value="ECO:0007669"/>
    <property type="project" value="UniProtKB-SubCell"/>
</dbReference>
<organism evidence="4 5">
    <name type="scientific">Chitinophaga filiformis</name>
    <name type="common">Myxococcus filiformis</name>
    <name type="synonym">Flexibacter filiformis</name>
    <dbReference type="NCBI Taxonomy" id="104663"/>
    <lineage>
        <taxon>Bacteria</taxon>
        <taxon>Pseudomonadati</taxon>
        <taxon>Bacteroidota</taxon>
        <taxon>Chitinophagia</taxon>
        <taxon>Chitinophagales</taxon>
        <taxon>Chitinophagaceae</taxon>
        <taxon>Chitinophaga</taxon>
    </lineage>
</organism>
<dbReference type="InterPro" id="IPR023997">
    <property type="entry name" value="TonB-dep_OMP_SusC/RagA_CS"/>
</dbReference>
<dbReference type="NCBIfam" id="TIGR04056">
    <property type="entry name" value="OMP_RagA_SusC"/>
    <property type="match status" value="1"/>
</dbReference>
<dbReference type="Proteomes" id="UP000199045">
    <property type="component" value="Unassembled WGS sequence"/>
</dbReference>
<evidence type="ECO:0000313" key="4">
    <source>
        <dbReference type="EMBL" id="SDF11102.1"/>
    </source>
</evidence>
<keyword evidence="2" id="KW-0998">Cell outer membrane</keyword>
<dbReference type="EMBL" id="FNBN01000001">
    <property type="protein sequence ID" value="SDF11102.1"/>
    <property type="molecule type" value="Genomic_DNA"/>
</dbReference>
<dbReference type="Gene3D" id="2.170.130.10">
    <property type="entry name" value="TonB-dependent receptor, plug domain"/>
    <property type="match status" value="1"/>
</dbReference>
<keyword evidence="1" id="KW-0732">Signal</keyword>
<dbReference type="AlphaFoldDB" id="A0A1G7IEI3"/>
<dbReference type="SUPFAM" id="SSF49464">
    <property type="entry name" value="Carboxypeptidase regulatory domain-like"/>
    <property type="match status" value="1"/>
</dbReference>
<dbReference type="Pfam" id="PF07715">
    <property type="entry name" value="Plug"/>
    <property type="match status" value="1"/>
</dbReference>
<protein>
    <submittedName>
        <fullName evidence="4">TonB-linked outer membrane protein, SusC/RagA family</fullName>
    </submittedName>
</protein>
<dbReference type="Pfam" id="PF13715">
    <property type="entry name" value="CarbopepD_reg_2"/>
    <property type="match status" value="1"/>
</dbReference>
<gene>
    <name evidence="4" type="ORF">SAMN04488121_101823</name>
</gene>
<dbReference type="Gene3D" id="2.60.40.1120">
    <property type="entry name" value="Carboxypeptidase-like, regulatory domain"/>
    <property type="match status" value="1"/>
</dbReference>
<dbReference type="NCBIfam" id="TIGR04057">
    <property type="entry name" value="SusC_RagA_signa"/>
    <property type="match status" value="1"/>
</dbReference>
<evidence type="ECO:0000256" key="2">
    <source>
        <dbReference type="PROSITE-ProRule" id="PRU01360"/>
    </source>
</evidence>
<evidence type="ECO:0000313" key="5">
    <source>
        <dbReference type="Proteomes" id="UP000199045"/>
    </source>
</evidence>
<dbReference type="STRING" id="104663.SAMN04488121_101823"/>
<dbReference type="RefSeq" id="WP_089828943.1">
    <property type="nucleotide sequence ID" value="NZ_FNBN01000001.1"/>
</dbReference>
<name>A0A1G7IEI3_CHIFI</name>
<dbReference type="InterPro" id="IPR037066">
    <property type="entry name" value="Plug_dom_sf"/>
</dbReference>
<accession>A0A1G7IEI3</accession>
<feature type="domain" description="TonB-dependent receptor plug" evidence="3">
    <location>
        <begin position="225"/>
        <end position="327"/>
    </location>
</feature>
<dbReference type="GO" id="GO:0044718">
    <property type="term" value="P:siderophore transmembrane transport"/>
    <property type="evidence" value="ECO:0007669"/>
    <property type="project" value="TreeGrafter"/>
</dbReference>
<keyword evidence="2" id="KW-1134">Transmembrane beta strand</keyword>